<dbReference type="RefSeq" id="WP_164317988.1">
    <property type="nucleotide sequence ID" value="NZ_JAAGLU010000023.1"/>
</dbReference>
<keyword evidence="3" id="KW-0238">DNA-binding</keyword>
<proteinExistence type="inferred from homology"/>
<evidence type="ECO:0000256" key="2">
    <source>
        <dbReference type="ARBA" id="ARBA00023015"/>
    </source>
</evidence>
<feature type="domain" description="HTH lysR-type" evidence="5">
    <location>
        <begin position="3"/>
        <end position="60"/>
    </location>
</feature>
<dbReference type="PANTHER" id="PTHR30118">
    <property type="entry name" value="HTH-TYPE TRANSCRIPTIONAL REGULATOR LEUO-RELATED"/>
    <property type="match status" value="1"/>
</dbReference>
<dbReference type="EMBL" id="JAAGLU010000023">
    <property type="protein sequence ID" value="NEC89260.1"/>
    <property type="molecule type" value="Genomic_DNA"/>
</dbReference>
<dbReference type="PROSITE" id="PS50931">
    <property type="entry name" value="HTH_LYSR"/>
    <property type="match status" value="1"/>
</dbReference>
<gene>
    <name evidence="6" type="ORF">G3I71_26370</name>
</gene>
<dbReference type="Pfam" id="PF03466">
    <property type="entry name" value="LysR_substrate"/>
    <property type="match status" value="1"/>
</dbReference>
<evidence type="ECO:0000256" key="1">
    <source>
        <dbReference type="ARBA" id="ARBA00009437"/>
    </source>
</evidence>
<dbReference type="InterPro" id="IPR036388">
    <property type="entry name" value="WH-like_DNA-bd_sf"/>
</dbReference>
<dbReference type="Pfam" id="PF00126">
    <property type="entry name" value="HTH_1"/>
    <property type="match status" value="1"/>
</dbReference>
<dbReference type="PANTHER" id="PTHR30118:SF15">
    <property type="entry name" value="TRANSCRIPTIONAL REGULATORY PROTEIN"/>
    <property type="match status" value="1"/>
</dbReference>
<name>A0A6B3BYP4_9ACTN</name>
<dbReference type="AlphaFoldDB" id="A0A6B3BYP4"/>
<evidence type="ECO:0000259" key="5">
    <source>
        <dbReference type="PROSITE" id="PS50931"/>
    </source>
</evidence>
<reference evidence="6" key="1">
    <citation type="submission" date="2020-01" db="EMBL/GenBank/DDBJ databases">
        <title>Insect and environment-associated Actinomycetes.</title>
        <authorList>
            <person name="Currrie C."/>
            <person name="Chevrette M."/>
            <person name="Carlson C."/>
            <person name="Stubbendieck R."/>
            <person name="Wendt-Pienkowski E."/>
        </authorList>
    </citation>
    <scope>NUCLEOTIDE SEQUENCE</scope>
    <source>
        <strain evidence="6">SID12501</strain>
    </source>
</reference>
<dbReference type="Gene3D" id="1.10.10.10">
    <property type="entry name" value="Winged helix-like DNA-binding domain superfamily/Winged helix DNA-binding domain"/>
    <property type="match status" value="1"/>
</dbReference>
<dbReference type="GO" id="GO:0003700">
    <property type="term" value="F:DNA-binding transcription factor activity"/>
    <property type="evidence" value="ECO:0007669"/>
    <property type="project" value="InterPro"/>
</dbReference>
<dbReference type="GO" id="GO:0003677">
    <property type="term" value="F:DNA binding"/>
    <property type="evidence" value="ECO:0007669"/>
    <property type="project" value="UniProtKB-KW"/>
</dbReference>
<dbReference type="CDD" id="cd08460">
    <property type="entry name" value="PBP2_DntR_like_1"/>
    <property type="match status" value="1"/>
</dbReference>
<evidence type="ECO:0000256" key="4">
    <source>
        <dbReference type="ARBA" id="ARBA00023163"/>
    </source>
</evidence>
<accession>A0A6B3BYP4</accession>
<protein>
    <submittedName>
        <fullName evidence="6">LysR family transcriptional regulator</fullName>
    </submittedName>
</protein>
<sequence length="299" mass="32455">MQLDLNLLTVLNALLEEGSVMGAAERLHLSSPAVSRTLGRLRTVTGDDILVRTGHSMTPTPYALSVREDVHRLVRQAHEVLTPTRELDLAELDRTFTIRCHDAAAASLVPVLVERIQQRASGVQLQVLAENSVDTDDLRHGRVDLELGGGRPRLPEFRSEPLGDDRLVVAMRAGHPCAAGLDLASYAAQPHVVISRRGRLTAPIDEMLAAEGLRRRVVAAVATVSTALQIAARGDALVTCTAILGRPLIKAFGLLALPLPIESPAATINCNWHQRYDSDPAHAWLREQVRASFEEITAS</sequence>
<comment type="caution">
    <text evidence="6">The sequence shown here is derived from an EMBL/GenBank/DDBJ whole genome shotgun (WGS) entry which is preliminary data.</text>
</comment>
<evidence type="ECO:0000256" key="3">
    <source>
        <dbReference type="ARBA" id="ARBA00023125"/>
    </source>
</evidence>
<dbReference type="InterPro" id="IPR050389">
    <property type="entry name" value="LysR-type_TF"/>
</dbReference>
<evidence type="ECO:0000313" key="6">
    <source>
        <dbReference type="EMBL" id="NEC89260.1"/>
    </source>
</evidence>
<dbReference type="InterPro" id="IPR036390">
    <property type="entry name" value="WH_DNA-bd_sf"/>
</dbReference>
<keyword evidence="4" id="KW-0804">Transcription</keyword>
<dbReference type="InterPro" id="IPR005119">
    <property type="entry name" value="LysR_subst-bd"/>
</dbReference>
<dbReference type="InterPro" id="IPR000847">
    <property type="entry name" value="LysR_HTH_N"/>
</dbReference>
<dbReference type="SUPFAM" id="SSF46785">
    <property type="entry name" value="Winged helix' DNA-binding domain"/>
    <property type="match status" value="1"/>
</dbReference>
<organism evidence="6">
    <name type="scientific">Streptomyces sp. SID12501</name>
    <dbReference type="NCBI Taxonomy" id="2706042"/>
    <lineage>
        <taxon>Bacteria</taxon>
        <taxon>Bacillati</taxon>
        <taxon>Actinomycetota</taxon>
        <taxon>Actinomycetes</taxon>
        <taxon>Kitasatosporales</taxon>
        <taxon>Streptomycetaceae</taxon>
        <taxon>Streptomyces</taxon>
    </lineage>
</organism>
<comment type="similarity">
    <text evidence="1">Belongs to the LysR transcriptional regulatory family.</text>
</comment>
<dbReference type="SUPFAM" id="SSF53850">
    <property type="entry name" value="Periplasmic binding protein-like II"/>
    <property type="match status" value="1"/>
</dbReference>
<keyword evidence="2" id="KW-0805">Transcription regulation</keyword>
<dbReference type="Gene3D" id="3.40.190.10">
    <property type="entry name" value="Periplasmic binding protein-like II"/>
    <property type="match status" value="2"/>
</dbReference>